<gene>
    <name evidence="8" type="ORF">S12H4_07705</name>
</gene>
<keyword evidence="4" id="KW-0378">Hydrolase</keyword>
<evidence type="ECO:0000313" key="8">
    <source>
        <dbReference type="EMBL" id="GAI60972.1"/>
    </source>
</evidence>
<comment type="cofactor">
    <cofactor evidence="1">
        <name>Mn(2+)</name>
        <dbReference type="ChEBI" id="CHEBI:29035"/>
    </cofactor>
</comment>
<dbReference type="InterPro" id="IPR045121">
    <property type="entry name" value="CoAse"/>
</dbReference>
<proteinExistence type="predicted"/>
<evidence type="ECO:0000256" key="6">
    <source>
        <dbReference type="ARBA" id="ARBA00023211"/>
    </source>
</evidence>
<sequence length="181" mass="20707">YKDKPYDLVLIRRTKSKTDKHSGEMSFPGGKFDPMLDKSYLDTALRELEEELGISKTNVNVLGSIDDHLTPKGFIITAFVAYIDQDVRIVKEENEVQETVKIPITFFADKKNYKERTYDLKGDLIGVGKFNYRSAENKKYVIFGATSHIIVNFIDTIYNIGLKTPGCRRINCEDIKDRIIG</sequence>
<dbReference type="PROSITE" id="PS51462">
    <property type="entry name" value="NUDIX"/>
    <property type="match status" value="1"/>
</dbReference>
<evidence type="ECO:0000256" key="2">
    <source>
        <dbReference type="ARBA" id="ARBA00001946"/>
    </source>
</evidence>
<evidence type="ECO:0000256" key="3">
    <source>
        <dbReference type="ARBA" id="ARBA00022723"/>
    </source>
</evidence>
<dbReference type="InterPro" id="IPR000086">
    <property type="entry name" value="NUDIX_hydrolase_dom"/>
</dbReference>
<protein>
    <recommendedName>
        <fullName evidence="7">Nudix hydrolase domain-containing protein</fullName>
    </recommendedName>
</protein>
<comment type="cofactor">
    <cofactor evidence="2">
        <name>Mg(2+)</name>
        <dbReference type="ChEBI" id="CHEBI:18420"/>
    </cofactor>
</comment>
<feature type="domain" description="Nudix hydrolase" evidence="7">
    <location>
        <begin position="1"/>
        <end position="124"/>
    </location>
</feature>
<keyword evidence="3" id="KW-0479">Metal-binding</keyword>
<dbReference type="SUPFAM" id="SSF55811">
    <property type="entry name" value="Nudix"/>
    <property type="match status" value="1"/>
</dbReference>
<organism evidence="8">
    <name type="scientific">marine sediment metagenome</name>
    <dbReference type="NCBI Taxonomy" id="412755"/>
    <lineage>
        <taxon>unclassified sequences</taxon>
        <taxon>metagenomes</taxon>
        <taxon>ecological metagenomes</taxon>
    </lineage>
</organism>
<dbReference type="EMBL" id="BARW01002878">
    <property type="protein sequence ID" value="GAI60972.1"/>
    <property type="molecule type" value="Genomic_DNA"/>
</dbReference>
<dbReference type="InterPro" id="IPR015797">
    <property type="entry name" value="NUDIX_hydrolase-like_dom_sf"/>
</dbReference>
<evidence type="ECO:0000256" key="4">
    <source>
        <dbReference type="ARBA" id="ARBA00022801"/>
    </source>
</evidence>
<dbReference type="Gene3D" id="3.90.79.10">
    <property type="entry name" value="Nucleoside Triphosphate Pyrophosphohydrolase"/>
    <property type="match status" value="1"/>
</dbReference>
<name>X1PXH5_9ZZZZ</name>
<dbReference type="PANTHER" id="PTHR12992">
    <property type="entry name" value="NUDIX HYDROLASE"/>
    <property type="match status" value="1"/>
</dbReference>
<dbReference type="GO" id="GO:0046872">
    <property type="term" value="F:metal ion binding"/>
    <property type="evidence" value="ECO:0007669"/>
    <property type="project" value="UniProtKB-KW"/>
</dbReference>
<keyword evidence="6" id="KW-0464">Manganese</keyword>
<keyword evidence="5" id="KW-0460">Magnesium</keyword>
<evidence type="ECO:0000259" key="7">
    <source>
        <dbReference type="PROSITE" id="PS51462"/>
    </source>
</evidence>
<dbReference type="Pfam" id="PF00293">
    <property type="entry name" value="NUDIX"/>
    <property type="match status" value="1"/>
</dbReference>
<dbReference type="CDD" id="cd03426">
    <property type="entry name" value="NUDIX_CoAse_Nudt7"/>
    <property type="match status" value="1"/>
</dbReference>
<feature type="non-terminal residue" evidence="8">
    <location>
        <position position="1"/>
    </location>
</feature>
<evidence type="ECO:0000256" key="5">
    <source>
        <dbReference type="ARBA" id="ARBA00022842"/>
    </source>
</evidence>
<dbReference type="PANTHER" id="PTHR12992:SF11">
    <property type="entry name" value="MITOCHONDRIAL COENZYME A DIPHOSPHATASE NUDT8"/>
    <property type="match status" value="1"/>
</dbReference>
<dbReference type="AlphaFoldDB" id="X1PXH5"/>
<comment type="caution">
    <text evidence="8">The sequence shown here is derived from an EMBL/GenBank/DDBJ whole genome shotgun (WGS) entry which is preliminary data.</text>
</comment>
<evidence type="ECO:0000256" key="1">
    <source>
        <dbReference type="ARBA" id="ARBA00001936"/>
    </source>
</evidence>
<accession>X1PXH5</accession>
<dbReference type="GO" id="GO:0010945">
    <property type="term" value="F:coenzyme A diphosphatase activity"/>
    <property type="evidence" value="ECO:0007669"/>
    <property type="project" value="InterPro"/>
</dbReference>
<reference evidence="8" key="1">
    <citation type="journal article" date="2014" name="Front. Microbiol.">
        <title>High frequency of phylogenetically diverse reductive dehalogenase-homologous genes in deep subseafloor sedimentary metagenomes.</title>
        <authorList>
            <person name="Kawai M."/>
            <person name="Futagami T."/>
            <person name="Toyoda A."/>
            <person name="Takaki Y."/>
            <person name="Nishi S."/>
            <person name="Hori S."/>
            <person name="Arai W."/>
            <person name="Tsubouchi T."/>
            <person name="Morono Y."/>
            <person name="Uchiyama I."/>
            <person name="Ito T."/>
            <person name="Fujiyama A."/>
            <person name="Inagaki F."/>
            <person name="Takami H."/>
        </authorList>
    </citation>
    <scope>NUCLEOTIDE SEQUENCE</scope>
    <source>
        <strain evidence="8">Expedition CK06-06</strain>
    </source>
</reference>